<evidence type="ECO:0000313" key="1">
    <source>
        <dbReference type="EMBL" id="PRQ20372.1"/>
    </source>
</evidence>
<reference evidence="1 2" key="1">
    <citation type="journal article" date="2018" name="Nat. Genet.">
        <title>The Rosa genome provides new insights in the design of modern roses.</title>
        <authorList>
            <person name="Bendahmane M."/>
        </authorList>
    </citation>
    <scope>NUCLEOTIDE SEQUENCE [LARGE SCALE GENOMIC DNA]</scope>
    <source>
        <strain evidence="2">cv. Old Blush</strain>
    </source>
</reference>
<name>A0A2P6PEM1_ROSCH</name>
<accession>A0A2P6PEM1</accession>
<keyword evidence="2" id="KW-1185">Reference proteome</keyword>
<dbReference type="EC" id="2.7.11.1" evidence="1"/>
<dbReference type="GO" id="GO:0004674">
    <property type="term" value="F:protein serine/threonine kinase activity"/>
    <property type="evidence" value="ECO:0007669"/>
    <property type="project" value="UniProtKB-KW"/>
</dbReference>
<gene>
    <name evidence="1" type="ORF">RchiOBHm_Chr7g0227451</name>
</gene>
<keyword evidence="1" id="KW-0808">Transferase</keyword>
<dbReference type="EMBL" id="PDCK01000045">
    <property type="protein sequence ID" value="PRQ20372.1"/>
    <property type="molecule type" value="Genomic_DNA"/>
</dbReference>
<keyword evidence="1" id="KW-0723">Serine/threonine-protein kinase</keyword>
<dbReference type="Gramene" id="PRQ20372">
    <property type="protein sequence ID" value="PRQ20372"/>
    <property type="gene ID" value="RchiOBHm_Chr7g0227451"/>
</dbReference>
<protein>
    <submittedName>
        <fullName evidence="1">Putative non-specific serine/threonine protein kinase</fullName>
        <ecNumber evidence="1">2.7.11.1</ecNumber>
    </submittedName>
</protein>
<organism evidence="1 2">
    <name type="scientific">Rosa chinensis</name>
    <name type="common">China rose</name>
    <dbReference type="NCBI Taxonomy" id="74649"/>
    <lineage>
        <taxon>Eukaryota</taxon>
        <taxon>Viridiplantae</taxon>
        <taxon>Streptophyta</taxon>
        <taxon>Embryophyta</taxon>
        <taxon>Tracheophyta</taxon>
        <taxon>Spermatophyta</taxon>
        <taxon>Magnoliopsida</taxon>
        <taxon>eudicotyledons</taxon>
        <taxon>Gunneridae</taxon>
        <taxon>Pentapetalae</taxon>
        <taxon>rosids</taxon>
        <taxon>fabids</taxon>
        <taxon>Rosales</taxon>
        <taxon>Rosaceae</taxon>
        <taxon>Rosoideae</taxon>
        <taxon>Rosoideae incertae sedis</taxon>
        <taxon>Rosa</taxon>
    </lineage>
</organism>
<comment type="caution">
    <text evidence="1">The sequence shown here is derived from an EMBL/GenBank/DDBJ whole genome shotgun (WGS) entry which is preliminary data.</text>
</comment>
<proteinExistence type="predicted"/>
<dbReference type="STRING" id="74649.A0A2P6PEM1"/>
<dbReference type="AlphaFoldDB" id="A0A2P6PEM1"/>
<sequence>MGQRLHVGKSLLTRRDHAKGDYSLAVTSEDLVLQWKGQTYWKLSMGTNAIKYASVPVSFMTMNGTGLYVLGNNGSEVVFQFLLELSDMSFAKLDSSGILYISNIFERIWFSDIDKCQYPEACGKMGLCTNQTCTYMSNWFLPC</sequence>
<keyword evidence="1" id="KW-0418">Kinase</keyword>
<evidence type="ECO:0000313" key="2">
    <source>
        <dbReference type="Proteomes" id="UP000238479"/>
    </source>
</evidence>
<dbReference type="Proteomes" id="UP000238479">
    <property type="component" value="Chromosome 7"/>
</dbReference>